<dbReference type="InterPro" id="IPR004380">
    <property type="entry name" value="Asp_race"/>
</dbReference>
<name>A0A2U8GMM8_9RHOO</name>
<comment type="similarity">
    <text evidence="1">Belongs to the aspartate/glutamate racemases family.</text>
</comment>
<dbReference type="KEGG" id="acom:CEW83_05570"/>
<evidence type="ECO:0000313" key="3">
    <source>
        <dbReference type="EMBL" id="AWI74748.1"/>
    </source>
</evidence>
<organism evidence="3 4">
    <name type="scientific">Parazoarcus communis</name>
    <dbReference type="NCBI Taxonomy" id="41977"/>
    <lineage>
        <taxon>Bacteria</taxon>
        <taxon>Pseudomonadati</taxon>
        <taxon>Pseudomonadota</taxon>
        <taxon>Betaproteobacteria</taxon>
        <taxon>Rhodocyclales</taxon>
        <taxon>Zoogloeaceae</taxon>
        <taxon>Parazoarcus</taxon>
    </lineage>
</organism>
<dbReference type="RefSeq" id="WP_108948456.1">
    <property type="nucleotide sequence ID" value="NZ_CP022187.1"/>
</dbReference>
<keyword evidence="4" id="KW-1185">Reference proteome</keyword>
<dbReference type="SUPFAM" id="SSF53681">
    <property type="entry name" value="Aspartate/glutamate racemase"/>
    <property type="match status" value="2"/>
</dbReference>
<accession>A0A2U8GMM8</accession>
<evidence type="ECO:0000256" key="1">
    <source>
        <dbReference type="ARBA" id="ARBA00007847"/>
    </source>
</evidence>
<dbReference type="PANTHER" id="PTHR21198">
    <property type="entry name" value="GLUTAMATE RACEMASE"/>
    <property type="match status" value="1"/>
</dbReference>
<dbReference type="EMBL" id="CP022187">
    <property type="protein sequence ID" value="AWI74748.1"/>
    <property type="molecule type" value="Genomic_DNA"/>
</dbReference>
<dbReference type="PROSITE" id="PS00923">
    <property type="entry name" value="ASP_GLU_RACEMASE_1"/>
    <property type="match status" value="1"/>
</dbReference>
<dbReference type="InterPro" id="IPR015942">
    <property type="entry name" value="Asp/Glu/hydantoin_racemase"/>
</dbReference>
<dbReference type="AlphaFoldDB" id="A0A2U8GMM8"/>
<gene>
    <name evidence="3" type="ORF">CEW83_05570</name>
</gene>
<dbReference type="PANTHER" id="PTHR21198:SF7">
    <property type="entry name" value="ASPARTATE-GLUTAMATE RACEMASE FAMILY"/>
    <property type="match status" value="1"/>
</dbReference>
<dbReference type="InterPro" id="IPR018187">
    <property type="entry name" value="Asp/Glu_racemase_AS_1"/>
</dbReference>
<dbReference type="Gene3D" id="3.40.50.1860">
    <property type="match status" value="2"/>
</dbReference>
<reference evidence="3 4" key="1">
    <citation type="submission" date="2017-06" db="EMBL/GenBank/DDBJ databases">
        <title>Azoarcus.</title>
        <authorList>
            <person name="Woo J.-H."/>
            <person name="Kim H.-S."/>
        </authorList>
    </citation>
    <scope>NUCLEOTIDE SEQUENCE [LARGE SCALE GENOMIC DNA]</scope>
    <source>
        <strain evidence="3 4">TSPY31</strain>
    </source>
</reference>
<dbReference type="InterPro" id="IPR001920">
    <property type="entry name" value="Asp/Glu_race"/>
</dbReference>
<dbReference type="Pfam" id="PF01177">
    <property type="entry name" value="Asp_Glu_race"/>
    <property type="match status" value="1"/>
</dbReference>
<proteinExistence type="inferred from homology"/>
<protein>
    <submittedName>
        <fullName evidence="3">Aspartate racemase</fullName>
    </submittedName>
</protein>
<dbReference type="GO" id="GO:0047661">
    <property type="term" value="F:amino-acid racemase activity"/>
    <property type="evidence" value="ECO:0007669"/>
    <property type="project" value="InterPro"/>
</dbReference>
<sequence length="232" mass="25489">MKTIGLIGGMSWESTMPYYRIINETVRDRLGGLHSARIVLISVDFHEIERLQSNGQWDEAGDLMADAARSLELAGADFIVLCTNTMHKVAHAIQSAVAIPMLHIADPTAAAIKRAGFSRVGLLGTRFTMEQDFYRHRLEEQHGIEVLVPNDADRADVHRIIYDELCLGTVLPASRTLYRDIITRLVDRGAEAIILGCTEISLLIGASDVKTPLFDTTAIHACHAAELALGDD</sequence>
<evidence type="ECO:0000313" key="4">
    <source>
        <dbReference type="Proteomes" id="UP000244930"/>
    </source>
</evidence>
<dbReference type="NCBIfam" id="TIGR00035">
    <property type="entry name" value="asp_race"/>
    <property type="match status" value="1"/>
</dbReference>
<evidence type="ECO:0000256" key="2">
    <source>
        <dbReference type="ARBA" id="ARBA00023235"/>
    </source>
</evidence>
<keyword evidence="2" id="KW-0413">Isomerase</keyword>
<dbReference type="Proteomes" id="UP000244930">
    <property type="component" value="Chromosome"/>
</dbReference>